<evidence type="ECO:0008006" key="5">
    <source>
        <dbReference type="Google" id="ProtNLM"/>
    </source>
</evidence>
<comment type="caution">
    <text evidence="3">The sequence shown here is derived from an EMBL/GenBank/DDBJ whole genome shotgun (WGS) entry which is preliminary data.</text>
</comment>
<name>A0ABQ0WRX8_9LACO</name>
<accession>A0ABQ0WRX8</accession>
<gene>
    <name evidence="3" type="ORF">LSP04_17090</name>
</gene>
<dbReference type="RefSeq" id="WP_147007758.1">
    <property type="nucleotide sequence ID" value="NZ_BJZI01000025.1"/>
</dbReference>
<protein>
    <recommendedName>
        <fullName evidence="5">Phage protein</fullName>
    </recommendedName>
</protein>
<proteinExistence type="predicted"/>
<keyword evidence="2" id="KW-0472">Membrane</keyword>
<keyword evidence="4" id="KW-1185">Reference proteome</keyword>
<reference evidence="3 4" key="1">
    <citation type="submission" date="2019-07" db="EMBL/GenBank/DDBJ databases">
        <title>Whole genome shotgun sequence of Lactobacillus spicheri NBRC 107155.</title>
        <authorList>
            <person name="Hosoyama A."/>
            <person name="Uohara A."/>
            <person name="Ohji S."/>
            <person name="Ichikawa N."/>
        </authorList>
    </citation>
    <scope>NUCLEOTIDE SEQUENCE [LARGE SCALE GENOMIC DNA]</scope>
    <source>
        <strain evidence="3 4">NBRC 107155</strain>
    </source>
</reference>
<feature type="transmembrane region" description="Helical" evidence="2">
    <location>
        <begin position="31"/>
        <end position="49"/>
    </location>
</feature>
<evidence type="ECO:0000313" key="3">
    <source>
        <dbReference type="EMBL" id="GEO67290.1"/>
    </source>
</evidence>
<feature type="coiled-coil region" evidence="1">
    <location>
        <begin position="86"/>
        <end position="113"/>
    </location>
</feature>
<sequence length="115" mass="13088">MRLNYLFMMTIAAIQVHTPPHWILGYRWTEMAAIVTIIIAVAGAVSWIVKVTIVNPTNLANQALKQSIDQLSSKVDGIGSNADRVHEEHDRRLDNHETRITVNEQEINDLKEKMK</sequence>
<keyword evidence="1" id="KW-0175">Coiled coil</keyword>
<evidence type="ECO:0000313" key="4">
    <source>
        <dbReference type="Proteomes" id="UP000321691"/>
    </source>
</evidence>
<keyword evidence="2" id="KW-0812">Transmembrane</keyword>
<evidence type="ECO:0000256" key="2">
    <source>
        <dbReference type="SAM" id="Phobius"/>
    </source>
</evidence>
<keyword evidence="2" id="KW-1133">Transmembrane helix</keyword>
<evidence type="ECO:0000256" key="1">
    <source>
        <dbReference type="SAM" id="Coils"/>
    </source>
</evidence>
<organism evidence="3 4">
    <name type="scientific">Levilactobacillus spicheri</name>
    <dbReference type="NCBI Taxonomy" id="216463"/>
    <lineage>
        <taxon>Bacteria</taxon>
        <taxon>Bacillati</taxon>
        <taxon>Bacillota</taxon>
        <taxon>Bacilli</taxon>
        <taxon>Lactobacillales</taxon>
        <taxon>Lactobacillaceae</taxon>
        <taxon>Levilactobacillus</taxon>
    </lineage>
</organism>
<dbReference type="EMBL" id="BJZI01000025">
    <property type="protein sequence ID" value="GEO67290.1"/>
    <property type="molecule type" value="Genomic_DNA"/>
</dbReference>
<dbReference type="Proteomes" id="UP000321691">
    <property type="component" value="Unassembled WGS sequence"/>
</dbReference>